<accession>A0AAE0L9Q5</accession>
<protein>
    <submittedName>
        <fullName evidence="1">Uncharacterized protein</fullName>
    </submittedName>
</protein>
<gene>
    <name evidence="1" type="ORF">CYMTET_15025</name>
</gene>
<organism evidence="1 2">
    <name type="scientific">Cymbomonas tetramitiformis</name>
    <dbReference type="NCBI Taxonomy" id="36881"/>
    <lineage>
        <taxon>Eukaryota</taxon>
        <taxon>Viridiplantae</taxon>
        <taxon>Chlorophyta</taxon>
        <taxon>Pyramimonadophyceae</taxon>
        <taxon>Pyramimonadales</taxon>
        <taxon>Pyramimonadaceae</taxon>
        <taxon>Cymbomonas</taxon>
    </lineage>
</organism>
<proteinExistence type="predicted"/>
<evidence type="ECO:0000313" key="1">
    <source>
        <dbReference type="EMBL" id="KAK3276919.1"/>
    </source>
</evidence>
<name>A0AAE0L9Q5_9CHLO</name>
<keyword evidence="2" id="KW-1185">Reference proteome</keyword>
<evidence type="ECO:0000313" key="2">
    <source>
        <dbReference type="Proteomes" id="UP001190700"/>
    </source>
</evidence>
<dbReference type="AlphaFoldDB" id="A0AAE0L9Q5"/>
<reference evidence="1 2" key="1">
    <citation type="journal article" date="2015" name="Genome Biol. Evol.">
        <title>Comparative Genomics of a Bacterivorous Green Alga Reveals Evolutionary Causalities and Consequences of Phago-Mixotrophic Mode of Nutrition.</title>
        <authorList>
            <person name="Burns J.A."/>
            <person name="Paasch A."/>
            <person name="Narechania A."/>
            <person name="Kim E."/>
        </authorList>
    </citation>
    <scope>NUCLEOTIDE SEQUENCE [LARGE SCALE GENOMIC DNA]</scope>
    <source>
        <strain evidence="1 2">PLY_AMNH</strain>
    </source>
</reference>
<comment type="caution">
    <text evidence="1">The sequence shown here is derived from an EMBL/GenBank/DDBJ whole genome shotgun (WGS) entry which is preliminary data.</text>
</comment>
<dbReference type="EMBL" id="LGRX02006315">
    <property type="protein sequence ID" value="KAK3276919.1"/>
    <property type="molecule type" value="Genomic_DNA"/>
</dbReference>
<sequence>MHALQKTISSDDARLEDVFNVALDVQDSRAVDAAVLKAKRTLGYHKINKSADVKCEEPGRILNAKSFRLFRFDRHPLKYFSMSPMDLPWSLAEIILPIDRRISKPTFNLSHIYSDCGHSLVRSSLIEQVPRVTNEEGECIEEDCDLHVVKAVGHHSKWLTDDFEEAEFLRLTYSWLEALFPLKATSTRGRPDAPKLARSNVPNYGILDRSFTAAVVGWREEAHQVVIGYMDAFKEVHFGERNEHQMATVKITQAPTADVNGN</sequence>
<dbReference type="Proteomes" id="UP001190700">
    <property type="component" value="Unassembled WGS sequence"/>
</dbReference>